<dbReference type="GO" id="GO:0005537">
    <property type="term" value="F:D-mannose binding"/>
    <property type="evidence" value="ECO:0007669"/>
    <property type="project" value="UniProtKB-KW"/>
</dbReference>
<organism evidence="17 18">
    <name type="scientific">Tripterygium wilfordii</name>
    <name type="common">Thunder God vine</name>
    <dbReference type="NCBI Taxonomy" id="458696"/>
    <lineage>
        <taxon>Eukaryota</taxon>
        <taxon>Viridiplantae</taxon>
        <taxon>Streptophyta</taxon>
        <taxon>Embryophyta</taxon>
        <taxon>Tracheophyta</taxon>
        <taxon>Spermatophyta</taxon>
        <taxon>Magnoliopsida</taxon>
        <taxon>eudicotyledons</taxon>
        <taxon>Gunneridae</taxon>
        <taxon>Pentapetalae</taxon>
        <taxon>rosids</taxon>
        <taxon>fabids</taxon>
        <taxon>Celastrales</taxon>
        <taxon>Celastraceae</taxon>
        <taxon>Tripterygium</taxon>
    </lineage>
</organism>
<evidence type="ECO:0000256" key="11">
    <source>
        <dbReference type="ARBA" id="ARBA00023035"/>
    </source>
</evidence>
<dbReference type="Proteomes" id="UP000593562">
    <property type="component" value="Unassembled WGS sequence"/>
</dbReference>
<evidence type="ECO:0000313" key="18">
    <source>
        <dbReference type="Proteomes" id="UP000593562"/>
    </source>
</evidence>
<feature type="signal peptide" evidence="15">
    <location>
        <begin position="1"/>
        <end position="27"/>
    </location>
</feature>
<evidence type="ECO:0000256" key="12">
    <source>
        <dbReference type="ARBA" id="ARBA00023157"/>
    </source>
</evidence>
<comment type="caution">
    <text evidence="17">The sequence shown here is derived from an EMBL/GenBank/DDBJ whole genome shotgun (WGS) entry which is preliminary data.</text>
</comment>
<evidence type="ECO:0000256" key="14">
    <source>
        <dbReference type="ARBA" id="ARBA00038393"/>
    </source>
</evidence>
<dbReference type="GO" id="GO:0042742">
    <property type="term" value="P:defense response to bacterium"/>
    <property type="evidence" value="ECO:0007669"/>
    <property type="project" value="UniProtKB-KW"/>
</dbReference>
<dbReference type="GO" id="GO:0031640">
    <property type="term" value="P:killing of cells of another organism"/>
    <property type="evidence" value="ECO:0007669"/>
    <property type="project" value="UniProtKB-KW"/>
</dbReference>
<dbReference type="PANTHER" id="PTHR32080:SF54">
    <property type="entry name" value="GNK2-HOMOLOGOUS DOMAIN-CONTAINING PROTEIN"/>
    <property type="match status" value="1"/>
</dbReference>
<accession>A0A7J7E1E6</accession>
<dbReference type="InterPro" id="IPR038408">
    <property type="entry name" value="GNK2_sf"/>
</dbReference>
<gene>
    <name evidence="17" type="ORF">HS088_TW01G00337</name>
</gene>
<comment type="similarity">
    <text evidence="14">Belongs to the cysteine-rich repeat secretory protein family. Plasmodesmata-located proteins (PDLD) subfamily.</text>
</comment>
<keyword evidence="11" id="KW-0465">Mannose-binding</keyword>
<evidence type="ECO:0000259" key="16">
    <source>
        <dbReference type="PROSITE" id="PS51473"/>
    </source>
</evidence>
<name>A0A7J7E1E6_TRIWF</name>
<evidence type="ECO:0000256" key="13">
    <source>
        <dbReference type="ARBA" id="ARBA00024184"/>
    </source>
</evidence>
<evidence type="ECO:0000256" key="7">
    <source>
        <dbReference type="ARBA" id="ARBA00022737"/>
    </source>
</evidence>
<dbReference type="EMBL" id="JAAARO010000001">
    <property type="protein sequence ID" value="KAF5752428.1"/>
    <property type="molecule type" value="Genomic_DNA"/>
</dbReference>
<keyword evidence="7" id="KW-0677">Repeat</keyword>
<keyword evidence="6" id="KW-0430">Lectin</keyword>
<evidence type="ECO:0000256" key="6">
    <source>
        <dbReference type="ARBA" id="ARBA00022734"/>
    </source>
</evidence>
<evidence type="ECO:0000256" key="8">
    <source>
        <dbReference type="ARBA" id="ARBA00022821"/>
    </source>
</evidence>
<dbReference type="Gene3D" id="3.30.430.20">
    <property type="entry name" value="Gnk2 domain, C-X8-C-X2-C motif"/>
    <property type="match status" value="1"/>
</dbReference>
<dbReference type="GO" id="GO:0009506">
    <property type="term" value="C:plasmodesma"/>
    <property type="evidence" value="ECO:0007669"/>
    <property type="project" value="UniProtKB-SubCell"/>
</dbReference>
<dbReference type="InParanoid" id="A0A7J7E1E6"/>
<keyword evidence="8" id="KW-0611">Plant defense</keyword>
<keyword evidence="3" id="KW-0295">Fungicide</keyword>
<evidence type="ECO:0000256" key="10">
    <source>
        <dbReference type="ARBA" id="ARBA00023022"/>
    </source>
</evidence>
<comment type="subcellular location">
    <subcellularLocation>
        <location evidence="13">Cell junction</location>
        <location evidence="13">Plasmodesma</location>
    </subcellularLocation>
    <subcellularLocation>
        <location evidence="1">Cell membrane</location>
        <topology evidence="1">Single-pass type I membrane protein</topology>
    </subcellularLocation>
</comment>
<evidence type="ECO:0000256" key="5">
    <source>
        <dbReference type="ARBA" id="ARBA00022729"/>
    </source>
</evidence>
<keyword evidence="4" id="KW-0945">Host-virus interaction</keyword>
<feature type="chain" id="PRO_5029799543" evidence="15">
    <location>
        <begin position="28"/>
        <end position="132"/>
    </location>
</feature>
<evidence type="ECO:0000256" key="4">
    <source>
        <dbReference type="ARBA" id="ARBA00022581"/>
    </source>
</evidence>
<evidence type="ECO:0000256" key="9">
    <source>
        <dbReference type="ARBA" id="ARBA00022949"/>
    </source>
</evidence>
<keyword evidence="18" id="KW-1185">Reference proteome</keyword>
<dbReference type="GO" id="GO:0005886">
    <property type="term" value="C:plasma membrane"/>
    <property type="evidence" value="ECO:0007669"/>
    <property type="project" value="UniProtKB-SubCell"/>
</dbReference>
<keyword evidence="5 15" id="KW-0732">Signal</keyword>
<evidence type="ECO:0000256" key="3">
    <source>
        <dbReference type="ARBA" id="ARBA00022577"/>
    </source>
</evidence>
<evidence type="ECO:0000256" key="1">
    <source>
        <dbReference type="ARBA" id="ARBA00004251"/>
    </source>
</evidence>
<feature type="domain" description="Gnk2-homologous" evidence="16">
    <location>
        <begin position="22"/>
        <end position="132"/>
    </location>
</feature>
<dbReference type="PANTHER" id="PTHR32080">
    <property type="entry name" value="ANTIFUNGAL PROTEIN GINKBILOBIN-2-LIKE"/>
    <property type="match status" value="1"/>
</dbReference>
<reference evidence="17 18" key="1">
    <citation type="journal article" date="2020" name="Nat. Commun.">
        <title>Genome of Tripterygium wilfordii and identification of cytochrome P450 involved in triptolide biosynthesis.</title>
        <authorList>
            <person name="Tu L."/>
            <person name="Su P."/>
            <person name="Zhang Z."/>
            <person name="Gao L."/>
            <person name="Wang J."/>
            <person name="Hu T."/>
            <person name="Zhou J."/>
            <person name="Zhang Y."/>
            <person name="Zhao Y."/>
            <person name="Liu Y."/>
            <person name="Song Y."/>
            <person name="Tong Y."/>
            <person name="Lu Y."/>
            <person name="Yang J."/>
            <person name="Xu C."/>
            <person name="Jia M."/>
            <person name="Peters R.J."/>
            <person name="Huang L."/>
            <person name="Gao W."/>
        </authorList>
    </citation>
    <scope>NUCLEOTIDE SEQUENCE [LARGE SCALE GENOMIC DNA]</scope>
    <source>
        <strain evidence="18">cv. XIE 37</strain>
        <tissue evidence="17">Leaf</tissue>
    </source>
</reference>
<keyword evidence="9" id="KW-0965">Cell junction</keyword>
<dbReference type="Pfam" id="PF01657">
    <property type="entry name" value="Stress-antifung"/>
    <property type="match status" value="1"/>
</dbReference>
<dbReference type="OrthoDB" id="1712646at2759"/>
<evidence type="ECO:0000313" key="17">
    <source>
        <dbReference type="EMBL" id="KAF5752428.1"/>
    </source>
</evidence>
<protein>
    <submittedName>
        <fullName evidence="17">Antifungal protein ginkbilobin-2-like</fullName>
    </submittedName>
</protein>
<dbReference type="InterPro" id="IPR002902">
    <property type="entry name" value="GNK2"/>
</dbReference>
<dbReference type="PROSITE" id="PS51473">
    <property type="entry name" value="GNK2"/>
    <property type="match status" value="1"/>
</dbReference>
<evidence type="ECO:0000256" key="15">
    <source>
        <dbReference type="SAM" id="SignalP"/>
    </source>
</evidence>
<keyword evidence="2" id="KW-0929">Antimicrobial</keyword>
<evidence type="ECO:0000256" key="2">
    <source>
        <dbReference type="ARBA" id="ARBA00022529"/>
    </source>
</evidence>
<keyword evidence="12" id="KW-1015">Disulfide bond</keyword>
<proteinExistence type="inferred from homology"/>
<sequence>MGFSPEIRVVVVIMIGLFGLLSSVTTAAPKLNTRMVFVACNKEAYSEGSKFGTKVSNTQNMPNYNYDKNSSDIDGTVYGHATCETKLEKLSCKTCLYVAAYEVIPHIYGCVNTVGARVFLVDCKIRYERYPF</sequence>
<dbReference type="GO" id="GO:0050832">
    <property type="term" value="P:defense response to fungus"/>
    <property type="evidence" value="ECO:0007669"/>
    <property type="project" value="UniProtKB-KW"/>
</dbReference>
<dbReference type="InterPro" id="IPR051378">
    <property type="entry name" value="Cell2Cell_Antifungal"/>
</dbReference>
<keyword evidence="10" id="KW-0044">Antibiotic</keyword>
<dbReference type="AlphaFoldDB" id="A0A7J7E1E6"/>